<accession>A0A7K3WVH7</accession>
<dbReference type="PANTHER" id="PTHR36842:SF1">
    <property type="entry name" value="PROTEIN TOLB"/>
    <property type="match status" value="1"/>
</dbReference>
<evidence type="ECO:0000313" key="3">
    <source>
        <dbReference type="EMBL" id="NEN24922.1"/>
    </source>
</evidence>
<reference evidence="3 4" key="1">
    <citation type="submission" date="2020-02" db="EMBL/GenBank/DDBJ databases">
        <title>Out from the shadows clarifying the taxonomy of the family Cryomorphaceae and related taxa by utilizing the GTDB taxonomic framework.</title>
        <authorList>
            <person name="Bowman J.P."/>
        </authorList>
    </citation>
    <scope>NUCLEOTIDE SEQUENCE [LARGE SCALE GENOMIC DNA]</scope>
    <source>
        <strain evidence="3 4">QSSC 1-22</strain>
    </source>
</reference>
<dbReference type="SUPFAM" id="SSF82171">
    <property type="entry name" value="DPP6 N-terminal domain-like"/>
    <property type="match status" value="1"/>
</dbReference>
<keyword evidence="2" id="KW-0732">Signal</keyword>
<keyword evidence="4" id="KW-1185">Reference proteome</keyword>
<dbReference type="InterPro" id="IPR011042">
    <property type="entry name" value="6-blade_b-propeller_TolB-like"/>
</dbReference>
<sequence length="1090" mass="125419">MQKFTHYICLFILLLVGSTTLHAQFYQGSQNEFGKNRVQYREFLWQQYRFKEYDTYFYEGGQQLAAFASKVAKKNILELEDVFDYTISDKIQFVVYNTHADFKQSNIGITGDEQYNIGGATRIVGSKVFVYFEGDYVKFEQQIKDGIARVLVGTILYGGNWRDVIKSSTLLNLPDWYIEGLIIYASGNLDRDAESLIRDGVMGGRYEKFNRLQGRESHIAGYALWKYVADTYGENIIPNILYMSRVSRNVESGFLFVLGKSLDTITKEFIAYYKGEYTVAELSKQQIKLTELPIKTKKKRVYTQFEISPDGRYAAYVSNVLGQYRIYLYDITKGKRKKILKAEHKLERIVDYSFPVIAWHPSGGAFAYITEKRGKLVLNSYNIDDKKTTKREIFQLDKVLSMEYSPNGQQIVFSGVDNGQTDIYLYYNIGNRQERLTNDFYGDFDPSFSLDGNRIIFTSNRPDDTLRTGMVPNVIRENRDVFAFDLKSRSPYLERITDTPNIIEQEPYQYDSIRYTFRGDFEGVMNRYVATYDSTISRIDTTIHYRFFTSAAPLSNYQHNLLNYSVHPKNGRYASMAYKNGKYHFYTGLFKNDVLDGVARIEDTDENVEIGQRETGKDIDDGIETVIPIKIYEDDPDSADVDNPEVIDIYNYQFEGEQNFDFERETITITEVEPDNPKYLPKKEGVSRLDSLILPGARNYNINFTTDYVLTQLDNTFMTDFYQNLSGAENLNPGLSGLMKFGTSDLFEDYKIVGGFRIAGSFDNNTFMLSGEDLSKRLDKRVQAFRQSQRYFGSFTVNQVVTYSGAFRASWPINEVFSLRGSAIFRNDRIIPQATDQVSAGREITSQNYAGFKAEVVFDNALNLGLNLRQGIRAKAWGEYYKDPLDFERDFMTFGVDLRHYTKIHRNLIWANRLGASSSIGKERLVFFLGGVDNWLIPKQDNSLPLDPDQNYRFQTQGSPMRGFFTNSRNGNTFAVLNSELRWPVFSYFFSKPLKSDFLENFQVIGFGDVGSAWTGLTPYSDENSFNTTTIESGNLTIEVQNNRDPIVYGYGFGLRSRVLGYFVRVDWAWGVDDGVILDSVFYLSLALDF</sequence>
<comment type="caution">
    <text evidence="3">The sequence shown here is derived from an EMBL/GenBank/DDBJ whole genome shotgun (WGS) entry which is preliminary data.</text>
</comment>
<dbReference type="Proteomes" id="UP000486602">
    <property type="component" value="Unassembled WGS sequence"/>
</dbReference>
<organism evidence="3 4">
    <name type="scientific">Cryomorpha ignava</name>
    <dbReference type="NCBI Taxonomy" id="101383"/>
    <lineage>
        <taxon>Bacteria</taxon>
        <taxon>Pseudomonadati</taxon>
        <taxon>Bacteroidota</taxon>
        <taxon>Flavobacteriia</taxon>
        <taxon>Flavobacteriales</taxon>
        <taxon>Cryomorphaceae</taxon>
        <taxon>Cryomorpha</taxon>
    </lineage>
</organism>
<dbReference type="Pfam" id="PF07676">
    <property type="entry name" value="PD40"/>
    <property type="match status" value="2"/>
</dbReference>
<dbReference type="InterPro" id="IPR011659">
    <property type="entry name" value="WD40"/>
</dbReference>
<evidence type="ECO:0000313" key="4">
    <source>
        <dbReference type="Proteomes" id="UP000486602"/>
    </source>
</evidence>
<evidence type="ECO:0008006" key="5">
    <source>
        <dbReference type="Google" id="ProtNLM"/>
    </source>
</evidence>
<comment type="similarity">
    <text evidence="1">Belongs to the TolB family.</text>
</comment>
<evidence type="ECO:0000256" key="1">
    <source>
        <dbReference type="ARBA" id="ARBA00009820"/>
    </source>
</evidence>
<feature type="signal peptide" evidence="2">
    <location>
        <begin position="1"/>
        <end position="23"/>
    </location>
</feature>
<name>A0A7K3WVH7_9FLAO</name>
<dbReference type="AlphaFoldDB" id="A0A7K3WVH7"/>
<dbReference type="Gene3D" id="2.120.10.30">
    <property type="entry name" value="TolB, C-terminal domain"/>
    <property type="match status" value="1"/>
</dbReference>
<protein>
    <recommendedName>
        <fullName evidence="5">Translocation protein TolB</fullName>
    </recommendedName>
</protein>
<dbReference type="EMBL" id="JAAGVY010000036">
    <property type="protein sequence ID" value="NEN24922.1"/>
    <property type="molecule type" value="Genomic_DNA"/>
</dbReference>
<dbReference type="Gene3D" id="2.40.160.50">
    <property type="entry name" value="membrane protein fhac: a member of the omp85/tpsb transporter family"/>
    <property type="match status" value="1"/>
</dbReference>
<gene>
    <name evidence="3" type="ORF">G3O08_15585</name>
</gene>
<dbReference type="RefSeq" id="WP_163286315.1">
    <property type="nucleotide sequence ID" value="NZ_JAAGVY010000036.1"/>
</dbReference>
<proteinExistence type="inferred from homology"/>
<feature type="chain" id="PRO_5029757542" description="Translocation protein TolB" evidence="2">
    <location>
        <begin position="24"/>
        <end position="1090"/>
    </location>
</feature>
<dbReference type="PANTHER" id="PTHR36842">
    <property type="entry name" value="PROTEIN TOLB HOMOLOG"/>
    <property type="match status" value="1"/>
</dbReference>
<evidence type="ECO:0000256" key="2">
    <source>
        <dbReference type="SAM" id="SignalP"/>
    </source>
</evidence>